<dbReference type="RefSeq" id="WP_377488192.1">
    <property type="nucleotide sequence ID" value="NZ_JBHUOX010000017.1"/>
</dbReference>
<name>A0ABW6BY99_9BACT</name>
<dbReference type="InterPro" id="IPR016176">
    <property type="entry name" value="Cbl-dep_enz_cat"/>
</dbReference>
<dbReference type="Pfam" id="PF01642">
    <property type="entry name" value="MM_CoA_mutase"/>
    <property type="match status" value="1"/>
</dbReference>
<dbReference type="PANTHER" id="PTHR48101:SF1">
    <property type="entry name" value="METHYLMALONYL-COA MUTASE, LARGE SUBUNIT"/>
    <property type="match status" value="1"/>
</dbReference>
<dbReference type="SUPFAM" id="SSF51703">
    <property type="entry name" value="Cobalamin (vitamin B12)-dependent enzymes"/>
    <property type="match status" value="1"/>
</dbReference>
<dbReference type="SUPFAM" id="SSF52242">
    <property type="entry name" value="Cobalamin (vitamin B12)-binding domain"/>
    <property type="match status" value="1"/>
</dbReference>
<organism evidence="7 8">
    <name type="scientific">Pontibacter toksunensis</name>
    <dbReference type="NCBI Taxonomy" id="1332631"/>
    <lineage>
        <taxon>Bacteria</taxon>
        <taxon>Pseudomonadati</taxon>
        <taxon>Bacteroidota</taxon>
        <taxon>Cytophagia</taxon>
        <taxon>Cytophagales</taxon>
        <taxon>Hymenobacteraceae</taxon>
        <taxon>Pontibacter</taxon>
    </lineage>
</organism>
<dbReference type="InterPro" id="IPR036724">
    <property type="entry name" value="Cobalamin-bd_sf"/>
</dbReference>
<keyword evidence="4" id="KW-0413">Isomerase</keyword>
<comment type="caution">
    <text evidence="7">The sequence shown here is derived from an EMBL/GenBank/DDBJ whole genome shotgun (WGS) entry which is preliminary data.</text>
</comment>
<accession>A0ABW6BY99</accession>
<comment type="similarity">
    <text evidence="2">Belongs to the methylmalonyl-CoA mutase family.</text>
</comment>
<reference evidence="8" key="1">
    <citation type="journal article" date="2019" name="Int. J. Syst. Evol. Microbiol.">
        <title>The Global Catalogue of Microorganisms (GCM) 10K type strain sequencing project: providing services to taxonomists for standard genome sequencing and annotation.</title>
        <authorList>
            <consortium name="The Broad Institute Genomics Platform"/>
            <consortium name="The Broad Institute Genome Sequencing Center for Infectious Disease"/>
            <person name="Wu L."/>
            <person name="Ma J."/>
        </authorList>
    </citation>
    <scope>NUCLEOTIDE SEQUENCE [LARGE SCALE GENOMIC DNA]</scope>
    <source>
        <strain evidence="8">KCTC 23984</strain>
    </source>
</reference>
<sequence>MNESNMTDEQQHAQRLFPEFEPVTATDWEQKARKDLRDTPLESLTWHTYEGIDVKPYYAAEDIAGLPFVRQKPGNFPFMRGNKTGDNSWLNIQKIKAEGHGRSAVDKAADALQRGADGIHFVIQESETFSIAYLAEQIELSRHSVSYTLQKRPESFLKGLYAALKEKQVSHRNLHGFVHFDPMTGKGSLTHDENQSIIQVLELTKDSSDFYGITVSGTNFSSIGASVTQEIAYTISAAVAYVDRLTKAGEQLSSVLRNMQFSMASGTNFFFEVVKLRALRLLWAAVVEAYQAEPAFAGKLRIHSSTSSWYQTTLDPYVNMLRVTTEAMASVMAGCDSLTVEPFDSTFEKPSEFSERIARNVSIILKEEAYLDKAIDPAAGSYYLESLTNELVSNAWALFRNVEAQGGFEAAYDKGFILGSITEVSRKKFRNIATGHDVLVGTNKYPNPKEKIDFDPEALIQSADFDTTRAAYPTEVMRMATELHLRKRKRRPKAVVAVIGQAVQRHVNATFAHEFFSCAGFDTTVEQFDSVENAADRLTHAAAEVVVVSASEKVFVNEFGPRLRNHHAKPTIILADDPEQMKEEMIANGYDEFIFEGCDTSTIMELIHNKLHEAEDDENA</sequence>
<evidence type="ECO:0000313" key="7">
    <source>
        <dbReference type="EMBL" id="MFD3002566.1"/>
    </source>
</evidence>
<dbReference type="Gene3D" id="3.20.20.240">
    <property type="entry name" value="Methylmalonyl-CoA mutase"/>
    <property type="match status" value="1"/>
</dbReference>
<evidence type="ECO:0000259" key="6">
    <source>
        <dbReference type="Pfam" id="PF01642"/>
    </source>
</evidence>
<proteinExistence type="inferred from homology"/>
<gene>
    <name evidence="7" type="ORF">ACFS7Z_19495</name>
</gene>
<dbReference type="InterPro" id="IPR006099">
    <property type="entry name" value="MeMalonylCoA_mutase_a/b_cat"/>
</dbReference>
<evidence type="ECO:0000256" key="3">
    <source>
        <dbReference type="ARBA" id="ARBA00022628"/>
    </source>
</evidence>
<protein>
    <submittedName>
        <fullName evidence="7">Methylmalonyl-CoA mutase family protein</fullName>
    </submittedName>
</protein>
<dbReference type="PANTHER" id="PTHR48101">
    <property type="entry name" value="METHYLMALONYL-COA MUTASE, MITOCHONDRIAL-RELATED"/>
    <property type="match status" value="1"/>
</dbReference>
<dbReference type="EMBL" id="JBHUOX010000017">
    <property type="protein sequence ID" value="MFD3002566.1"/>
    <property type="molecule type" value="Genomic_DNA"/>
</dbReference>
<dbReference type="Proteomes" id="UP001597641">
    <property type="component" value="Unassembled WGS sequence"/>
</dbReference>
<comment type="cofactor">
    <cofactor evidence="1">
        <name>adenosylcob(III)alamin</name>
        <dbReference type="ChEBI" id="CHEBI:18408"/>
    </cofactor>
</comment>
<keyword evidence="3" id="KW-0846">Cobalamin</keyword>
<keyword evidence="5" id="KW-0170">Cobalt</keyword>
<evidence type="ECO:0000313" key="8">
    <source>
        <dbReference type="Proteomes" id="UP001597641"/>
    </source>
</evidence>
<feature type="domain" description="Methylmalonyl-CoA mutase alpha/beta chain catalytic" evidence="6">
    <location>
        <begin position="132"/>
        <end position="456"/>
    </location>
</feature>
<evidence type="ECO:0000256" key="5">
    <source>
        <dbReference type="ARBA" id="ARBA00023285"/>
    </source>
</evidence>
<evidence type="ECO:0000256" key="1">
    <source>
        <dbReference type="ARBA" id="ARBA00001922"/>
    </source>
</evidence>
<evidence type="ECO:0000256" key="4">
    <source>
        <dbReference type="ARBA" id="ARBA00023235"/>
    </source>
</evidence>
<evidence type="ECO:0000256" key="2">
    <source>
        <dbReference type="ARBA" id="ARBA00008465"/>
    </source>
</evidence>
<keyword evidence="8" id="KW-1185">Reference proteome</keyword>
<dbReference type="Gene3D" id="3.40.50.280">
    <property type="entry name" value="Cobalamin-binding domain"/>
    <property type="match status" value="1"/>
</dbReference>